<protein>
    <recommendedName>
        <fullName evidence="10">Nuclear receptor subfamily 2 group B member 4</fullName>
    </recommendedName>
</protein>
<feature type="compositionally biased region" description="Acidic residues" evidence="12">
    <location>
        <begin position="39"/>
        <end position="49"/>
    </location>
</feature>
<evidence type="ECO:0000256" key="12">
    <source>
        <dbReference type="SAM" id="MobiDB-lite"/>
    </source>
</evidence>
<dbReference type="Proteomes" id="UP000192578">
    <property type="component" value="Unassembled WGS sequence"/>
</dbReference>
<keyword evidence="3 11" id="KW-0863">Zinc-finger</keyword>
<dbReference type="PRINTS" id="PR00398">
    <property type="entry name" value="STRDHORMONER"/>
</dbReference>
<keyword evidence="4 11" id="KW-0862">Zinc</keyword>
<comment type="caution">
    <text evidence="15">The sequence shown here is derived from an EMBL/GenBank/DDBJ whole genome shotgun (WGS) entry which is preliminary data.</text>
</comment>
<keyword evidence="7 11" id="KW-0804">Transcription</keyword>
<evidence type="ECO:0000256" key="7">
    <source>
        <dbReference type="ARBA" id="ARBA00023163"/>
    </source>
</evidence>
<comment type="subcellular location">
    <subcellularLocation>
        <location evidence="11">Nucleus</location>
    </subcellularLocation>
</comment>
<evidence type="ECO:0000256" key="8">
    <source>
        <dbReference type="ARBA" id="ARBA00023170"/>
    </source>
</evidence>
<keyword evidence="16" id="KW-1185">Reference proteome</keyword>
<proteinExistence type="inferred from homology"/>
<feature type="region of interest" description="Disordered" evidence="12">
    <location>
        <begin position="1"/>
        <end position="62"/>
    </location>
</feature>
<feature type="compositionally biased region" description="Gly residues" evidence="12">
    <location>
        <begin position="588"/>
        <end position="599"/>
    </location>
</feature>
<dbReference type="OrthoDB" id="5873264at2759"/>
<dbReference type="CDD" id="cd06956">
    <property type="entry name" value="NR_DBD_RXR"/>
    <property type="match status" value="1"/>
</dbReference>
<dbReference type="GO" id="GO:0003707">
    <property type="term" value="F:nuclear steroid receptor activity"/>
    <property type="evidence" value="ECO:0007669"/>
    <property type="project" value="InterPro"/>
</dbReference>
<dbReference type="SMART" id="SM00430">
    <property type="entry name" value="HOLI"/>
    <property type="match status" value="1"/>
</dbReference>
<dbReference type="Gene3D" id="1.10.565.10">
    <property type="entry name" value="Retinoid X Receptor"/>
    <property type="match status" value="1"/>
</dbReference>
<feature type="region of interest" description="Disordered" evidence="12">
    <location>
        <begin position="200"/>
        <end position="243"/>
    </location>
</feature>
<dbReference type="InterPro" id="IPR013088">
    <property type="entry name" value="Znf_NHR/GATA"/>
</dbReference>
<dbReference type="SMART" id="SM00399">
    <property type="entry name" value="ZnF_C4"/>
    <property type="match status" value="1"/>
</dbReference>
<evidence type="ECO:0000259" key="14">
    <source>
        <dbReference type="PROSITE" id="PS51843"/>
    </source>
</evidence>
<dbReference type="InterPro" id="IPR035500">
    <property type="entry name" value="NHR-like_dom_sf"/>
</dbReference>
<sequence>MNRSNQRPFPSKDSSSSSSAAASRGSSSSAAPLSPISSSDEDADQDEEFATPTPTTGGSGNFQYGSVFLNNNLSAMDGSASPPMQGSSSSLQAPSPAGSAGSSNALLYPPNHPLSSSKHLCSICGDRASGKHYGVFSCEGCKGFFKRTVRKDLTYACREDRNCIVDKRQRNRCQYCRYQKCLQMGMRREVVLSAVQEERMRAKENRHNKAGGNASAASLSNSNSNLESMEAEPSSVGPAGGGGGGFGYGQVSTTTSAGSSASALLSGNMGSGGMMGSSVGGGGGFNGAASAAALMGNFEFSLSRLQDADSVMLGSFLTAPHEVQVRPLDFGHLLQQPETNRQLVDICEKELHLAIQYVKRCPFIGELPLDDQVALIKCGWNELHLSAMGARAMFANVKHGLVLSSGMCISPTHAELFGLNGLVERMSAELIAKMTELQVDSFELACLRGIILFNPDAKGLSNADRVEACREKLYSGLEEHCHQMHPQDVSRFAKLLLRLPSLRSISLKCTTVLFFAQLFPNLQVDGFLQRLLKNPNRDLRSIGIEVEAEEFQRRMLGGVGGGGGADPLASLMGGPVNDYAAGGPFGGGGGSGGNAGWNGAGQQQQARPSSADGVFFSNGLIKQEPPNSFH</sequence>
<keyword evidence="2 11" id="KW-0479">Metal-binding</keyword>
<evidence type="ECO:0000256" key="9">
    <source>
        <dbReference type="ARBA" id="ARBA00023242"/>
    </source>
</evidence>
<dbReference type="SUPFAM" id="SSF48508">
    <property type="entry name" value="Nuclear receptor ligand-binding domain"/>
    <property type="match status" value="1"/>
</dbReference>
<evidence type="ECO:0000256" key="1">
    <source>
        <dbReference type="ARBA" id="ARBA00006421"/>
    </source>
</evidence>
<dbReference type="PANTHER" id="PTHR24083">
    <property type="entry name" value="NUCLEAR HORMONE RECEPTOR"/>
    <property type="match status" value="1"/>
</dbReference>
<keyword evidence="5 11" id="KW-0805">Transcription regulation</keyword>
<dbReference type="GO" id="GO:0005634">
    <property type="term" value="C:nucleus"/>
    <property type="evidence" value="ECO:0007669"/>
    <property type="project" value="UniProtKB-SubCell"/>
</dbReference>
<feature type="compositionally biased region" description="Polar residues" evidence="12">
    <location>
        <begin position="52"/>
        <end position="62"/>
    </location>
</feature>
<dbReference type="SUPFAM" id="SSF57716">
    <property type="entry name" value="Glucocorticoid receptor-like (DNA-binding domain)"/>
    <property type="match status" value="1"/>
</dbReference>
<dbReference type="Gene3D" id="3.30.50.10">
    <property type="entry name" value="Erythroid Transcription Factor GATA-1, subunit A"/>
    <property type="match status" value="1"/>
</dbReference>
<dbReference type="Pfam" id="PF00104">
    <property type="entry name" value="Hormone_recep"/>
    <property type="match status" value="1"/>
</dbReference>
<dbReference type="AlphaFoldDB" id="A0A1W0WUC4"/>
<feature type="compositionally biased region" description="Low complexity" evidence="12">
    <location>
        <begin position="210"/>
        <end position="226"/>
    </location>
</feature>
<evidence type="ECO:0000256" key="5">
    <source>
        <dbReference type="ARBA" id="ARBA00023015"/>
    </source>
</evidence>
<comment type="similarity">
    <text evidence="1">Belongs to the nuclear hormone receptor family. NR2 subfamily.</text>
</comment>
<feature type="compositionally biased region" description="Low complexity" evidence="12">
    <location>
        <begin position="8"/>
        <end position="38"/>
    </location>
</feature>
<name>A0A1W0WUC4_HYPEX</name>
<dbReference type="PROSITE" id="PS00031">
    <property type="entry name" value="NUCLEAR_REC_DBD_1"/>
    <property type="match status" value="1"/>
</dbReference>
<organism evidence="15 16">
    <name type="scientific">Hypsibius exemplaris</name>
    <name type="common">Freshwater tardigrade</name>
    <dbReference type="NCBI Taxonomy" id="2072580"/>
    <lineage>
        <taxon>Eukaryota</taxon>
        <taxon>Metazoa</taxon>
        <taxon>Ecdysozoa</taxon>
        <taxon>Tardigrada</taxon>
        <taxon>Eutardigrada</taxon>
        <taxon>Parachela</taxon>
        <taxon>Hypsibioidea</taxon>
        <taxon>Hypsibiidae</taxon>
        <taxon>Hypsibius</taxon>
    </lineage>
</organism>
<feature type="region of interest" description="Disordered" evidence="12">
    <location>
        <begin position="75"/>
        <end position="109"/>
    </location>
</feature>
<keyword evidence="8 11" id="KW-0675">Receptor</keyword>
<dbReference type="FunFam" id="3.30.50.10:FF:000005">
    <property type="entry name" value="Retinoic acid receptor RXR-alpha"/>
    <property type="match status" value="1"/>
</dbReference>
<dbReference type="PROSITE" id="PS51030">
    <property type="entry name" value="NUCLEAR_REC_DBD_2"/>
    <property type="match status" value="1"/>
</dbReference>
<dbReference type="PROSITE" id="PS51843">
    <property type="entry name" value="NR_LBD"/>
    <property type="match status" value="1"/>
</dbReference>
<feature type="domain" description="NR LBD" evidence="14">
    <location>
        <begin position="308"/>
        <end position="535"/>
    </location>
</feature>
<dbReference type="InterPro" id="IPR001628">
    <property type="entry name" value="Znf_hrmn_rcpt"/>
</dbReference>
<feature type="region of interest" description="Disordered" evidence="12">
    <location>
        <begin position="588"/>
        <end position="630"/>
    </location>
</feature>
<evidence type="ECO:0000256" key="11">
    <source>
        <dbReference type="RuleBase" id="RU004334"/>
    </source>
</evidence>
<accession>A0A1W0WUC4</accession>
<evidence type="ECO:0000313" key="15">
    <source>
        <dbReference type="EMBL" id="OQV18794.1"/>
    </source>
</evidence>
<dbReference type="InterPro" id="IPR001723">
    <property type="entry name" value="Nuclear_hrmn_rcpt"/>
</dbReference>
<dbReference type="EMBL" id="MTYJ01000046">
    <property type="protein sequence ID" value="OQV18794.1"/>
    <property type="molecule type" value="Genomic_DNA"/>
</dbReference>
<feature type="domain" description="Nuclear receptor" evidence="13">
    <location>
        <begin position="118"/>
        <end position="193"/>
    </location>
</feature>
<evidence type="ECO:0000256" key="3">
    <source>
        <dbReference type="ARBA" id="ARBA00022771"/>
    </source>
</evidence>
<reference evidence="16" key="1">
    <citation type="submission" date="2017-01" db="EMBL/GenBank/DDBJ databases">
        <title>Comparative genomics of anhydrobiosis in the tardigrade Hypsibius dujardini.</title>
        <authorList>
            <person name="Yoshida Y."/>
            <person name="Koutsovoulos G."/>
            <person name="Laetsch D."/>
            <person name="Stevens L."/>
            <person name="Kumar S."/>
            <person name="Horikawa D."/>
            <person name="Ishino K."/>
            <person name="Komine S."/>
            <person name="Tomita M."/>
            <person name="Blaxter M."/>
            <person name="Arakawa K."/>
        </authorList>
    </citation>
    <scope>NUCLEOTIDE SEQUENCE [LARGE SCALE GENOMIC DNA]</scope>
    <source>
        <strain evidence="16">Z151</strain>
    </source>
</reference>
<dbReference type="InterPro" id="IPR000003">
    <property type="entry name" value="Retinoid-X_rcpt/HNF4"/>
</dbReference>
<dbReference type="InterPro" id="IPR000536">
    <property type="entry name" value="Nucl_hrmn_rcpt_lig-bd"/>
</dbReference>
<evidence type="ECO:0000256" key="4">
    <source>
        <dbReference type="ARBA" id="ARBA00022833"/>
    </source>
</evidence>
<dbReference type="GO" id="GO:0043565">
    <property type="term" value="F:sequence-specific DNA binding"/>
    <property type="evidence" value="ECO:0007669"/>
    <property type="project" value="InterPro"/>
</dbReference>
<dbReference type="PRINTS" id="PR00545">
    <property type="entry name" value="RETINOIDXR"/>
</dbReference>
<evidence type="ECO:0000256" key="2">
    <source>
        <dbReference type="ARBA" id="ARBA00022723"/>
    </source>
</evidence>
<dbReference type="GO" id="GO:0008270">
    <property type="term" value="F:zinc ion binding"/>
    <property type="evidence" value="ECO:0007669"/>
    <property type="project" value="UniProtKB-KW"/>
</dbReference>
<evidence type="ECO:0000256" key="6">
    <source>
        <dbReference type="ARBA" id="ARBA00023125"/>
    </source>
</evidence>
<dbReference type="PRINTS" id="PR00047">
    <property type="entry name" value="STROIDFINGER"/>
</dbReference>
<feature type="compositionally biased region" description="Low complexity" evidence="12">
    <location>
        <begin position="78"/>
        <end position="107"/>
    </location>
</feature>
<gene>
    <name evidence="15" type="ORF">BV898_07231</name>
</gene>
<dbReference type="InterPro" id="IPR050274">
    <property type="entry name" value="Nuclear_hormone_rcpt_NR2"/>
</dbReference>
<evidence type="ECO:0000256" key="10">
    <source>
        <dbReference type="ARBA" id="ARBA00078913"/>
    </source>
</evidence>
<evidence type="ECO:0000313" key="16">
    <source>
        <dbReference type="Proteomes" id="UP000192578"/>
    </source>
</evidence>
<dbReference type="Pfam" id="PF00105">
    <property type="entry name" value="zf-C4"/>
    <property type="match status" value="1"/>
</dbReference>
<evidence type="ECO:0000259" key="13">
    <source>
        <dbReference type="PROSITE" id="PS51030"/>
    </source>
</evidence>
<keyword evidence="9 11" id="KW-0539">Nucleus</keyword>
<keyword evidence="6 11" id="KW-0238">DNA-binding</keyword>